<dbReference type="InterPro" id="IPR035901">
    <property type="entry name" value="GIY-YIG_endonuc_sf"/>
</dbReference>
<dbReference type="GO" id="GO:0004519">
    <property type="term" value="F:endonuclease activity"/>
    <property type="evidence" value="ECO:0007669"/>
    <property type="project" value="UniProtKB-KW"/>
</dbReference>
<dbReference type="RefSeq" id="WP_305011142.1">
    <property type="nucleotide sequence ID" value="NZ_JAUQSX010000004.1"/>
</dbReference>
<accession>A0ABT9AAQ8</accession>
<proteinExistence type="predicted"/>
<gene>
    <name evidence="1" type="ORF">Q5H92_08805</name>
</gene>
<dbReference type="Gene3D" id="3.40.1440.10">
    <property type="entry name" value="GIY-YIG endonuclease"/>
    <property type="match status" value="1"/>
</dbReference>
<protein>
    <submittedName>
        <fullName evidence="1">Endonuclease</fullName>
    </submittedName>
</protein>
<keyword evidence="2" id="KW-1185">Reference proteome</keyword>
<evidence type="ECO:0000313" key="1">
    <source>
        <dbReference type="EMBL" id="MDO7846454.1"/>
    </source>
</evidence>
<dbReference type="EMBL" id="JAUQSX010000004">
    <property type="protein sequence ID" value="MDO7846454.1"/>
    <property type="molecule type" value="Genomic_DNA"/>
</dbReference>
<dbReference type="Proteomes" id="UP001167796">
    <property type="component" value="Unassembled WGS sequence"/>
</dbReference>
<keyword evidence="1" id="KW-0540">Nuclease</keyword>
<reference evidence="1" key="1">
    <citation type="submission" date="2023-07" db="EMBL/GenBank/DDBJ databases">
        <authorList>
            <person name="Kim M.K."/>
        </authorList>
    </citation>
    <scope>NUCLEOTIDE SEQUENCE</scope>
    <source>
        <strain evidence="1">M29</strain>
    </source>
</reference>
<name>A0ABT9AAQ8_9BACT</name>
<comment type="caution">
    <text evidence="1">The sequence shown here is derived from an EMBL/GenBank/DDBJ whole genome shotgun (WGS) entry which is preliminary data.</text>
</comment>
<keyword evidence="1" id="KW-0255">Endonuclease</keyword>
<evidence type="ECO:0000313" key="2">
    <source>
        <dbReference type="Proteomes" id="UP001167796"/>
    </source>
</evidence>
<sequence>MGTVYLLHFDKPLAHAQHYVGFTKRESPLRRLKVHRAGQGARLTQVLNIEGITYRVARIWRNASRAFERQLKNRNGCRCFCPLCRPDLKKFKYRRWRA</sequence>
<organism evidence="1 2">
    <name type="scientific">Hymenobacter mellowenesis</name>
    <dbReference type="NCBI Taxonomy" id="3063995"/>
    <lineage>
        <taxon>Bacteria</taxon>
        <taxon>Pseudomonadati</taxon>
        <taxon>Bacteroidota</taxon>
        <taxon>Cytophagia</taxon>
        <taxon>Cytophagales</taxon>
        <taxon>Hymenobacteraceae</taxon>
        <taxon>Hymenobacter</taxon>
    </lineage>
</organism>
<keyword evidence="1" id="KW-0378">Hydrolase</keyword>